<dbReference type="AlphaFoldDB" id="A0AAD3H745"/>
<dbReference type="PANTHER" id="PTHR22897:SF8">
    <property type="entry name" value="SULFHYDRYL OXIDASE"/>
    <property type="match status" value="1"/>
</dbReference>
<dbReference type="InterPro" id="IPR036249">
    <property type="entry name" value="Thioredoxin-like_sf"/>
</dbReference>
<reference evidence="4 5" key="1">
    <citation type="journal article" date="2021" name="Sci. Rep.">
        <title>The genome of the diatom Chaetoceros tenuissimus carries an ancient integrated fragment of an extant virus.</title>
        <authorList>
            <person name="Hongo Y."/>
            <person name="Kimura K."/>
            <person name="Takaki Y."/>
            <person name="Yoshida Y."/>
            <person name="Baba S."/>
            <person name="Kobayashi G."/>
            <person name="Nagasaki K."/>
            <person name="Hano T."/>
            <person name="Tomaru Y."/>
        </authorList>
    </citation>
    <scope>NUCLEOTIDE SEQUENCE [LARGE SCALE GENOMIC DNA]</scope>
    <source>
        <strain evidence="4 5">NIES-3715</strain>
    </source>
</reference>
<proteinExistence type="predicted"/>
<dbReference type="InterPro" id="IPR013766">
    <property type="entry name" value="Thioredoxin_domain"/>
</dbReference>
<feature type="compositionally biased region" description="Low complexity" evidence="1">
    <location>
        <begin position="230"/>
        <end position="243"/>
    </location>
</feature>
<dbReference type="Gene3D" id="3.40.30.10">
    <property type="entry name" value="Glutaredoxin"/>
    <property type="match status" value="1"/>
</dbReference>
<evidence type="ECO:0000256" key="1">
    <source>
        <dbReference type="SAM" id="MobiDB-lite"/>
    </source>
</evidence>
<keyword evidence="5" id="KW-1185">Reference proteome</keyword>
<dbReference type="PANTHER" id="PTHR22897">
    <property type="entry name" value="QUIESCIN Q6-RELATED SULFHYDRYL OXIDASE"/>
    <property type="match status" value="1"/>
</dbReference>
<dbReference type="Proteomes" id="UP001054902">
    <property type="component" value="Unassembled WGS sequence"/>
</dbReference>
<dbReference type="InterPro" id="IPR039798">
    <property type="entry name" value="Sulfhydryl_oxidase"/>
</dbReference>
<evidence type="ECO:0000259" key="3">
    <source>
        <dbReference type="PROSITE" id="PS51352"/>
    </source>
</evidence>
<evidence type="ECO:0000313" key="5">
    <source>
        <dbReference type="Proteomes" id="UP001054902"/>
    </source>
</evidence>
<feature type="chain" id="PRO_5042029827" description="Thioredoxin domain-containing protein" evidence="2">
    <location>
        <begin position="20"/>
        <end position="451"/>
    </location>
</feature>
<dbReference type="GO" id="GO:0000139">
    <property type="term" value="C:Golgi membrane"/>
    <property type="evidence" value="ECO:0007669"/>
    <property type="project" value="TreeGrafter"/>
</dbReference>
<dbReference type="GO" id="GO:0003756">
    <property type="term" value="F:protein disulfide isomerase activity"/>
    <property type="evidence" value="ECO:0007669"/>
    <property type="project" value="TreeGrafter"/>
</dbReference>
<dbReference type="EMBL" id="BLLK01000046">
    <property type="protein sequence ID" value="GFH53072.1"/>
    <property type="molecule type" value="Genomic_DNA"/>
</dbReference>
<dbReference type="PROSITE" id="PS51352">
    <property type="entry name" value="THIOREDOXIN_2"/>
    <property type="match status" value="1"/>
</dbReference>
<dbReference type="GO" id="GO:0016971">
    <property type="term" value="F:flavin-dependent sulfhydryl oxidase activity"/>
    <property type="evidence" value="ECO:0007669"/>
    <property type="project" value="InterPro"/>
</dbReference>
<dbReference type="Pfam" id="PF00085">
    <property type="entry name" value="Thioredoxin"/>
    <property type="match status" value="1"/>
</dbReference>
<sequence length="451" mass="49713">MKVIIQLANVLAIATLAFSQTYETTISRRERNLDHWDADTLAAYLGLDPDTAKPLDGDNYVGIDAGIMFYAQWCSNCHKFAGTWDAIAQIVHAGTTEGNLIMALFNCELNQQHTKLCDAAGVTHYPTIMYVGAGTYHDIDPISKKIVGDKAAGPYGASKLPRTVKFQGNLNVGDSVLDWIKAMQGLSTWHKWNHMEGGWLKGVRTLFKNPFGKKKRDISSNNALPVGIPSSGMKSTGSSSSGATSTYALEKTLKEKEQTLDVVKKQLEDSKLASNHAGYLIESFLFPAKSNTTDGEYIDIFSELTKTESWDAPADGKSGVSDEIILKSCFIDLTLDYCTRFSTKATNDYLDSLEGLGNDEYPSFAQMEKELRSQVEEAEPYCTLFSTCYDKQFSVDTEGCRPATCPLKNEAACRYLSACMSDSIRDEYKEALKKAEVVEESSNAATEKTKK</sequence>
<dbReference type="SUPFAM" id="SSF52833">
    <property type="entry name" value="Thioredoxin-like"/>
    <property type="match status" value="1"/>
</dbReference>
<dbReference type="GO" id="GO:0006457">
    <property type="term" value="P:protein folding"/>
    <property type="evidence" value="ECO:0007669"/>
    <property type="project" value="TreeGrafter"/>
</dbReference>
<dbReference type="GO" id="GO:0005615">
    <property type="term" value="C:extracellular space"/>
    <property type="evidence" value="ECO:0007669"/>
    <property type="project" value="TreeGrafter"/>
</dbReference>
<name>A0AAD3H745_9STRA</name>
<feature type="domain" description="Thioredoxin" evidence="3">
    <location>
        <begin position="41"/>
        <end position="185"/>
    </location>
</feature>
<organism evidence="4 5">
    <name type="scientific">Chaetoceros tenuissimus</name>
    <dbReference type="NCBI Taxonomy" id="426638"/>
    <lineage>
        <taxon>Eukaryota</taxon>
        <taxon>Sar</taxon>
        <taxon>Stramenopiles</taxon>
        <taxon>Ochrophyta</taxon>
        <taxon>Bacillariophyta</taxon>
        <taxon>Coscinodiscophyceae</taxon>
        <taxon>Chaetocerotophycidae</taxon>
        <taxon>Chaetocerotales</taxon>
        <taxon>Chaetocerotaceae</taxon>
        <taxon>Chaetoceros</taxon>
    </lineage>
</organism>
<dbReference type="CDD" id="cd02961">
    <property type="entry name" value="PDI_a_family"/>
    <property type="match status" value="1"/>
</dbReference>
<keyword evidence="2" id="KW-0732">Signal</keyword>
<comment type="caution">
    <text evidence="4">The sequence shown here is derived from an EMBL/GenBank/DDBJ whole genome shotgun (WGS) entry which is preliminary data.</text>
</comment>
<accession>A0AAD3H745</accession>
<feature type="signal peptide" evidence="2">
    <location>
        <begin position="1"/>
        <end position="19"/>
    </location>
</feature>
<evidence type="ECO:0000256" key="2">
    <source>
        <dbReference type="SAM" id="SignalP"/>
    </source>
</evidence>
<gene>
    <name evidence="4" type="ORF">CTEN210_09548</name>
</gene>
<protein>
    <recommendedName>
        <fullName evidence="3">Thioredoxin domain-containing protein</fullName>
    </recommendedName>
</protein>
<feature type="region of interest" description="Disordered" evidence="1">
    <location>
        <begin position="222"/>
        <end position="243"/>
    </location>
</feature>
<evidence type="ECO:0000313" key="4">
    <source>
        <dbReference type="EMBL" id="GFH53072.1"/>
    </source>
</evidence>